<keyword evidence="4 14" id="KW-0716">Sensory transduction</keyword>
<keyword evidence="3 14" id="KW-0919">Taste</keyword>
<proteinExistence type="inferred from homology"/>
<dbReference type="STRING" id="29139.ENSVURP00010018977"/>
<feature type="transmembrane region" description="Helical" evidence="15">
    <location>
        <begin position="236"/>
        <end position="260"/>
    </location>
</feature>
<dbReference type="PANTHER" id="PTHR11394">
    <property type="entry name" value="TASTE RECEPTOR TYPE 2"/>
    <property type="match status" value="1"/>
</dbReference>
<organism evidence="16 17">
    <name type="scientific">Vombatus ursinus</name>
    <name type="common">Common wombat</name>
    <dbReference type="NCBI Taxonomy" id="29139"/>
    <lineage>
        <taxon>Eukaryota</taxon>
        <taxon>Metazoa</taxon>
        <taxon>Chordata</taxon>
        <taxon>Craniata</taxon>
        <taxon>Vertebrata</taxon>
        <taxon>Euteleostomi</taxon>
        <taxon>Mammalia</taxon>
        <taxon>Metatheria</taxon>
        <taxon>Diprotodontia</taxon>
        <taxon>Vombatidae</taxon>
        <taxon>Vombatus</taxon>
    </lineage>
</organism>
<feature type="transmembrane region" description="Helical" evidence="15">
    <location>
        <begin position="64"/>
        <end position="83"/>
    </location>
</feature>
<dbReference type="GO" id="GO:0033038">
    <property type="term" value="F:bitter taste receptor activity"/>
    <property type="evidence" value="ECO:0007669"/>
    <property type="project" value="InterPro"/>
</dbReference>
<dbReference type="Pfam" id="PF05296">
    <property type="entry name" value="TAS2R"/>
    <property type="match status" value="1"/>
</dbReference>
<evidence type="ECO:0000256" key="2">
    <source>
        <dbReference type="ARBA" id="ARBA00007376"/>
    </source>
</evidence>
<evidence type="ECO:0000256" key="3">
    <source>
        <dbReference type="ARBA" id="ARBA00022480"/>
    </source>
</evidence>
<protein>
    <recommendedName>
        <fullName evidence="14">Taste receptor type 2</fullName>
    </recommendedName>
</protein>
<keyword evidence="7 14" id="KW-0297">G-protein coupled receptor</keyword>
<dbReference type="OMA" id="IDIFWTF"/>
<keyword evidence="8 14" id="KW-0472">Membrane</keyword>
<evidence type="ECO:0000256" key="5">
    <source>
        <dbReference type="ARBA" id="ARBA00022692"/>
    </source>
</evidence>
<keyword evidence="11 14" id="KW-0807">Transducer</keyword>
<keyword evidence="17" id="KW-1185">Reference proteome</keyword>
<feature type="transmembrane region" description="Helical" evidence="15">
    <location>
        <begin position="266"/>
        <end position="288"/>
    </location>
</feature>
<keyword evidence="9 14" id="KW-0675">Receptor</keyword>
<reference evidence="17" key="1">
    <citation type="submission" date="2018-12" db="EMBL/GenBank/DDBJ databases">
        <authorList>
            <person name="Yazar S."/>
        </authorList>
    </citation>
    <scope>NUCLEOTIDE SEQUENCE [LARGE SCALE GENOMIC DNA]</scope>
</reference>
<evidence type="ECO:0000313" key="17">
    <source>
        <dbReference type="Proteomes" id="UP000314987"/>
    </source>
</evidence>
<comment type="function">
    <text evidence="12">Gustducin-coupled receptor implicated in the perception of bitter compounds in the oral cavity and the gastrointestinal tract. Signals through PLCB2 and the calcium-regulated cation channel TRPM5.</text>
</comment>
<evidence type="ECO:0000256" key="9">
    <source>
        <dbReference type="ARBA" id="ARBA00023170"/>
    </source>
</evidence>
<evidence type="ECO:0000256" key="7">
    <source>
        <dbReference type="ARBA" id="ARBA00023040"/>
    </source>
</evidence>
<comment type="similarity">
    <text evidence="2 13">Belongs to the G-protein coupled receptor T2R family.</text>
</comment>
<evidence type="ECO:0000256" key="14">
    <source>
        <dbReference type="RuleBase" id="RU004424"/>
    </source>
</evidence>
<dbReference type="Ensembl" id="ENSVURT00010021582.1">
    <property type="protein sequence ID" value="ENSVURP00010018977.1"/>
    <property type="gene ID" value="ENSVURG00010014454.1"/>
</dbReference>
<dbReference type="GeneTree" id="ENSGT01150000286975"/>
<feature type="transmembrane region" description="Helical" evidence="15">
    <location>
        <begin position="95"/>
        <end position="117"/>
    </location>
</feature>
<reference evidence="16" key="2">
    <citation type="submission" date="2025-08" db="UniProtKB">
        <authorList>
            <consortium name="Ensembl"/>
        </authorList>
    </citation>
    <scope>IDENTIFICATION</scope>
</reference>
<evidence type="ECO:0000256" key="11">
    <source>
        <dbReference type="ARBA" id="ARBA00023224"/>
    </source>
</evidence>
<evidence type="ECO:0000256" key="6">
    <source>
        <dbReference type="ARBA" id="ARBA00022989"/>
    </source>
</evidence>
<evidence type="ECO:0000313" key="16">
    <source>
        <dbReference type="Ensembl" id="ENSVURP00010018977.1"/>
    </source>
</evidence>
<accession>A0A4X2LD77</accession>
<dbReference type="GO" id="GO:0016020">
    <property type="term" value="C:membrane"/>
    <property type="evidence" value="ECO:0007669"/>
    <property type="project" value="UniProtKB-SubCell"/>
</dbReference>
<evidence type="ECO:0000256" key="12">
    <source>
        <dbReference type="ARBA" id="ARBA00025304"/>
    </source>
</evidence>
<dbReference type="Proteomes" id="UP000314987">
    <property type="component" value="Unassembled WGS sequence"/>
</dbReference>
<feature type="transmembrane region" description="Helical" evidence="15">
    <location>
        <begin position="137"/>
        <end position="160"/>
    </location>
</feature>
<dbReference type="PANTHER" id="PTHR11394:SF49">
    <property type="entry name" value="TASTE RECEPTOR TYPE 2 MEMBER 3"/>
    <property type="match status" value="1"/>
</dbReference>
<evidence type="ECO:0000256" key="1">
    <source>
        <dbReference type="ARBA" id="ARBA00004141"/>
    </source>
</evidence>
<dbReference type="InterPro" id="IPR007960">
    <property type="entry name" value="TAS2R"/>
</dbReference>
<dbReference type="Gene3D" id="1.20.1070.10">
    <property type="entry name" value="Rhodopsin 7-helix transmembrane proteins"/>
    <property type="match status" value="1"/>
</dbReference>
<feature type="transmembrane region" description="Helical" evidence="15">
    <location>
        <begin position="180"/>
        <end position="207"/>
    </location>
</feature>
<dbReference type="SUPFAM" id="SSF81321">
    <property type="entry name" value="Family A G protein-coupled receptor-like"/>
    <property type="match status" value="1"/>
</dbReference>
<dbReference type="AlphaFoldDB" id="A0A4X2LD77"/>
<sequence length="318" mass="36641">MDHCPSADILSLSQKVAFFVMFSEFFLGTWVNGFIGLLLCLTWVKSRKISLSDFIILNLTLSRIVLQGILMFDAVLAMFYPYLRDLGILMQIIDILWAFTNNLSICLLTCLSVLYCLKIANFSHSVFHWLKWRVSRVVVWILLGSGTLLLIQKFNMYSGLRKMMITTNYTESFRKKEREFFISHLLGLLWTVIPFLISLFSCLLLILSLRRHTRMMHHHVTTSRDVSTKAHERATIVMFSFLLLFVFYFVIVFIGTAGAFLPDAKVVLMITLLVAPLFPSVNSFILILQNKNLKQAFLGLLWLKKGCMKGRVRGSFTH</sequence>
<evidence type="ECO:0000256" key="8">
    <source>
        <dbReference type="ARBA" id="ARBA00023136"/>
    </source>
</evidence>
<evidence type="ECO:0000256" key="10">
    <source>
        <dbReference type="ARBA" id="ARBA00023180"/>
    </source>
</evidence>
<name>A0A4X2LD77_VOMUR</name>
<feature type="transmembrane region" description="Helical" evidence="15">
    <location>
        <begin position="16"/>
        <end position="44"/>
    </location>
</feature>
<dbReference type="GO" id="GO:0004930">
    <property type="term" value="F:G protein-coupled receptor activity"/>
    <property type="evidence" value="ECO:0007669"/>
    <property type="project" value="UniProtKB-KW"/>
</dbReference>
<evidence type="ECO:0000256" key="15">
    <source>
        <dbReference type="SAM" id="Phobius"/>
    </source>
</evidence>
<keyword evidence="5 14" id="KW-0812">Transmembrane</keyword>
<evidence type="ECO:0000256" key="13">
    <source>
        <dbReference type="RuleBase" id="RU004423"/>
    </source>
</evidence>
<evidence type="ECO:0000256" key="4">
    <source>
        <dbReference type="ARBA" id="ARBA00022606"/>
    </source>
</evidence>
<comment type="subcellular location">
    <subcellularLocation>
        <location evidence="1 14">Membrane</location>
        <topology evidence="1 14">Multi-pass membrane protein</topology>
    </subcellularLocation>
</comment>
<dbReference type="FunFam" id="1.20.1070.10:FF:000055">
    <property type="entry name" value="Taste receptor type 2"/>
    <property type="match status" value="1"/>
</dbReference>
<keyword evidence="10" id="KW-0325">Glycoprotein</keyword>
<keyword evidence="6 15" id="KW-1133">Transmembrane helix</keyword>
<reference evidence="16" key="3">
    <citation type="submission" date="2025-09" db="UniProtKB">
        <authorList>
            <consortium name="Ensembl"/>
        </authorList>
    </citation>
    <scope>IDENTIFICATION</scope>
</reference>